<name>A0A2U1Q8A0_ARTAN</name>
<keyword evidence="11" id="KW-0418">Kinase</keyword>
<evidence type="ECO:0000256" key="2">
    <source>
        <dbReference type="ARBA" id="ARBA00022614"/>
    </source>
</evidence>
<feature type="transmembrane region" description="Helical" evidence="8">
    <location>
        <begin position="243"/>
        <end position="265"/>
    </location>
</feature>
<dbReference type="SUPFAM" id="SSF52058">
    <property type="entry name" value="L domain-like"/>
    <property type="match status" value="1"/>
</dbReference>
<dbReference type="Pfam" id="PF00560">
    <property type="entry name" value="LRR_1"/>
    <property type="match status" value="3"/>
</dbReference>
<feature type="compositionally biased region" description="Gly residues" evidence="7">
    <location>
        <begin position="280"/>
        <end position="292"/>
    </location>
</feature>
<keyword evidence="3 8" id="KW-0812">Transmembrane</keyword>
<dbReference type="InterPro" id="IPR001245">
    <property type="entry name" value="Ser-Thr/Tyr_kinase_cat_dom"/>
</dbReference>
<protein>
    <submittedName>
        <fullName evidence="11">Protein kinase-like domain-containing protein</fullName>
    </submittedName>
</protein>
<dbReference type="InterPro" id="IPR050994">
    <property type="entry name" value="At_inactive_RLKs"/>
</dbReference>
<keyword evidence="11" id="KW-0808">Transferase</keyword>
<sequence length="611" mass="67115">MGRLQSLLVVSFVFVLLFSVGKTERADIRDDLADFMEKLGPGSMKNLMNWGWNKSSDPCMTSWYGVKCDTKNQTVQGIVLEQLNLNGTVDFELVCKETSLLLLSLNYNNLSGSIPPEVSDCKILTLLYLKGNHFSGDLPDSLSDMANLVRIDISNNELSGNLPDMSKNTVLKSFWAQNNHFTGKLPKFNYGQLDAFDVSNNDLSGKVPDDADRFGAKSFLGNPGLCGKELPKKCGKKKKLHDFLMYSGYAILSLIVIVLIALLFLKKKEKVSDAKIGSGSRSGSGSDSGYGSKGVKKVADSGVSTDSKTNVTRSEFSLTSAETGAVSASLVVLSSPVEAVNGMRFEDLLRAPAELISRGKHGSLYKVIPNGGVPLVVKRIKEWEISRDEFKTRMQRIDQVKHPKVLPIVAYYCSKQEKLLVYEFQPNGSLFKLLQEAQNGQPFDFGSRLNIACGTAEALAFMHTELKDDKIAHGNLKSSNILLTKDMDVCVSEYGLMVVDNDSHNKNIFSADVYAFGVILLELLTGKPVQSNGFDLAKWVNSVVKEEWTGEVFDKALVVEGASEERMVSLLQLALKCINDSPDLQPSMDQVARMIGALKEDEDRSMATSDP</sequence>
<feature type="signal peptide" evidence="9">
    <location>
        <begin position="1"/>
        <end position="25"/>
    </location>
</feature>
<dbReference type="EMBL" id="PKPP01000327">
    <property type="protein sequence ID" value="PWA94228.1"/>
    <property type="molecule type" value="Genomic_DNA"/>
</dbReference>
<dbReference type="PROSITE" id="PS50011">
    <property type="entry name" value="PROTEIN_KINASE_DOM"/>
    <property type="match status" value="1"/>
</dbReference>
<evidence type="ECO:0000313" key="11">
    <source>
        <dbReference type="EMBL" id="PWA94228.1"/>
    </source>
</evidence>
<dbReference type="GO" id="GO:0016020">
    <property type="term" value="C:membrane"/>
    <property type="evidence" value="ECO:0007669"/>
    <property type="project" value="UniProtKB-SubCell"/>
</dbReference>
<dbReference type="OrthoDB" id="69842at2759"/>
<evidence type="ECO:0000256" key="1">
    <source>
        <dbReference type="ARBA" id="ARBA00004370"/>
    </source>
</evidence>
<evidence type="ECO:0000256" key="9">
    <source>
        <dbReference type="SAM" id="SignalP"/>
    </source>
</evidence>
<dbReference type="Gene3D" id="1.10.510.10">
    <property type="entry name" value="Transferase(Phosphotransferase) domain 1"/>
    <property type="match status" value="2"/>
</dbReference>
<keyword evidence="4" id="KW-0677">Repeat</keyword>
<comment type="subcellular location">
    <subcellularLocation>
        <location evidence="1">Membrane</location>
    </subcellularLocation>
</comment>
<comment type="caution">
    <text evidence="11">The sequence shown here is derived from an EMBL/GenBank/DDBJ whole genome shotgun (WGS) entry which is preliminary data.</text>
</comment>
<feature type="chain" id="PRO_5015755711" evidence="9">
    <location>
        <begin position="26"/>
        <end position="611"/>
    </location>
</feature>
<dbReference type="Pfam" id="PF08263">
    <property type="entry name" value="LRRNT_2"/>
    <property type="match status" value="1"/>
</dbReference>
<proteinExistence type="predicted"/>
<dbReference type="SUPFAM" id="SSF56112">
    <property type="entry name" value="Protein kinase-like (PK-like)"/>
    <property type="match status" value="1"/>
</dbReference>
<dbReference type="InterPro" id="IPR011009">
    <property type="entry name" value="Kinase-like_dom_sf"/>
</dbReference>
<dbReference type="InterPro" id="IPR000719">
    <property type="entry name" value="Prot_kinase_dom"/>
</dbReference>
<dbReference type="Proteomes" id="UP000245207">
    <property type="component" value="Unassembled WGS sequence"/>
</dbReference>
<accession>A0A2U1Q8A0</accession>
<keyword evidence="6 8" id="KW-0472">Membrane</keyword>
<evidence type="ECO:0000256" key="5">
    <source>
        <dbReference type="ARBA" id="ARBA00022989"/>
    </source>
</evidence>
<dbReference type="Gene3D" id="3.80.10.10">
    <property type="entry name" value="Ribonuclease Inhibitor"/>
    <property type="match status" value="2"/>
</dbReference>
<dbReference type="AlphaFoldDB" id="A0A2U1Q8A0"/>
<dbReference type="GO" id="GO:0005524">
    <property type="term" value="F:ATP binding"/>
    <property type="evidence" value="ECO:0007669"/>
    <property type="project" value="InterPro"/>
</dbReference>
<dbReference type="InterPro" id="IPR013210">
    <property type="entry name" value="LRR_N_plant-typ"/>
</dbReference>
<gene>
    <name evidence="11" type="ORF">CTI12_AA060410</name>
</gene>
<keyword evidence="9" id="KW-0732">Signal</keyword>
<dbReference type="InterPro" id="IPR001611">
    <property type="entry name" value="Leu-rich_rpt"/>
</dbReference>
<evidence type="ECO:0000256" key="4">
    <source>
        <dbReference type="ARBA" id="ARBA00022737"/>
    </source>
</evidence>
<dbReference type="Pfam" id="PF07714">
    <property type="entry name" value="PK_Tyr_Ser-Thr"/>
    <property type="match status" value="1"/>
</dbReference>
<evidence type="ECO:0000256" key="6">
    <source>
        <dbReference type="ARBA" id="ARBA00023136"/>
    </source>
</evidence>
<keyword evidence="5 8" id="KW-1133">Transmembrane helix</keyword>
<feature type="region of interest" description="Disordered" evidence="7">
    <location>
        <begin position="275"/>
        <end position="308"/>
    </location>
</feature>
<dbReference type="Gene3D" id="3.30.200.20">
    <property type="entry name" value="Phosphorylase Kinase, domain 1"/>
    <property type="match status" value="1"/>
</dbReference>
<evidence type="ECO:0000256" key="3">
    <source>
        <dbReference type="ARBA" id="ARBA00022692"/>
    </source>
</evidence>
<dbReference type="PANTHER" id="PTHR48010:SF22">
    <property type="entry name" value="OS09G0376600 PROTEIN"/>
    <property type="match status" value="1"/>
</dbReference>
<evidence type="ECO:0000259" key="10">
    <source>
        <dbReference type="PROSITE" id="PS50011"/>
    </source>
</evidence>
<evidence type="ECO:0000256" key="8">
    <source>
        <dbReference type="SAM" id="Phobius"/>
    </source>
</evidence>
<reference evidence="11 12" key="1">
    <citation type="journal article" date="2018" name="Mol. Plant">
        <title>The genome of Artemisia annua provides insight into the evolution of Asteraceae family and artemisinin biosynthesis.</title>
        <authorList>
            <person name="Shen Q."/>
            <person name="Zhang L."/>
            <person name="Liao Z."/>
            <person name="Wang S."/>
            <person name="Yan T."/>
            <person name="Shi P."/>
            <person name="Liu M."/>
            <person name="Fu X."/>
            <person name="Pan Q."/>
            <person name="Wang Y."/>
            <person name="Lv Z."/>
            <person name="Lu X."/>
            <person name="Zhang F."/>
            <person name="Jiang W."/>
            <person name="Ma Y."/>
            <person name="Chen M."/>
            <person name="Hao X."/>
            <person name="Li L."/>
            <person name="Tang Y."/>
            <person name="Lv G."/>
            <person name="Zhou Y."/>
            <person name="Sun X."/>
            <person name="Brodelius P.E."/>
            <person name="Rose J.K.C."/>
            <person name="Tang K."/>
        </authorList>
    </citation>
    <scope>NUCLEOTIDE SEQUENCE [LARGE SCALE GENOMIC DNA]</scope>
    <source>
        <strain evidence="12">cv. Huhao1</strain>
        <tissue evidence="11">Leaf</tissue>
    </source>
</reference>
<evidence type="ECO:0000256" key="7">
    <source>
        <dbReference type="SAM" id="MobiDB-lite"/>
    </source>
</evidence>
<dbReference type="PANTHER" id="PTHR48010">
    <property type="entry name" value="OS05G0588300 PROTEIN"/>
    <property type="match status" value="1"/>
</dbReference>
<keyword evidence="2" id="KW-0433">Leucine-rich repeat</keyword>
<dbReference type="GO" id="GO:0004672">
    <property type="term" value="F:protein kinase activity"/>
    <property type="evidence" value="ECO:0007669"/>
    <property type="project" value="InterPro"/>
</dbReference>
<feature type="domain" description="Protein kinase" evidence="10">
    <location>
        <begin position="350"/>
        <end position="598"/>
    </location>
</feature>
<evidence type="ECO:0000313" key="12">
    <source>
        <dbReference type="Proteomes" id="UP000245207"/>
    </source>
</evidence>
<organism evidence="11 12">
    <name type="scientific">Artemisia annua</name>
    <name type="common">Sweet wormwood</name>
    <dbReference type="NCBI Taxonomy" id="35608"/>
    <lineage>
        <taxon>Eukaryota</taxon>
        <taxon>Viridiplantae</taxon>
        <taxon>Streptophyta</taxon>
        <taxon>Embryophyta</taxon>
        <taxon>Tracheophyta</taxon>
        <taxon>Spermatophyta</taxon>
        <taxon>Magnoliopsida</taxon>
        <taxon>eudicotyledons</taxon>
        <taxon>Gunneridae</taxon>
        <taxon>Pentapetalae</taxon>
        <taxon>asterids</taxon>
        <taxon>campanulids</taxon>
        <taxon>Asterales</taxon>
        <taxon>Asteraceae</taxon>
        <taxon>Asteroideae</taxon>
        <taxon>Anthemideae</taxon>
        <taxon>Artemisiinae</taxon>
        <taxon>Artemisia</taxon>
    </lineage>
</organism>
<dbReference type="InterPro" id="IPR032675">
    <property type="entry name" value="LRR_dom_sf"/>
</dbReference>
<keyword evidence="12" id="KW-1185">Reference proteome</keyword>